<name>A0A5B2U7V1_9FLAO</name>
<dbReference type="PANTHER" id="PTHR43581">
    <property type="entry name" value="ATP/GTP PHOSPHATASE"/>
    <property type="match status" value="1"/>
</dbReference>
<dbReference type="EMBL" id="VUNZ01000001">
    <property type="protein sequence ID" value="KAA2222722.1"/>
    <property type="molecule type" value="Genomic_DNA"/>
</dbReference>
<organism evidence="2 3">
    <name type="scientific">Chryseobacterium sediminis</name>
    <dbReference type="NCBI Taxonomy" id="1679494"/>
    <lineage>
        <taxon>Bacteria</taxon>
        <taxon>Pseudomonadati</taxon>
        <taxon>Bacteroidota</taxon>
        <taxon>Flavobacteriia</taxon>
        <taxon>Flavobacteriales</taxon>
        <taxon>Weeksellaceae</taxon>
        <taxon>Chryseobacterium group</taxon>
        <taxon>Chryseobacterium</taxon>
    </lineage>
</organism>
<dbReference type="InterPro" id="IPR027417">
    <property type="entry name" value="P-loop_NTPase"/>
</dbReference>
<dbReference type="InterPro" id="IPR051396">
    <property type="entry name" value="Bact_Antivir_Def_Nuclease"/>
</dbReference>
<dbReference type="Proteomes" id="UP000323082">
    <property type="component" value="Unassembled WGS sequence"/>
</dbReference>
<dbReference type="InterPro" id="IPR041685">
    <property type="entry name" value="AAA_GajA/Old/RecF-like"/>
</dbReference>
<dbReference type="RefSeq" id="WP_149831722.1">
    <property type="nucleotide sequence ID" value="NZ_VUNZ01000001.1"/>
</dbReference>
<sequence length="599" mass="70873">MKFIYFRFKNFKGIEDEKLDLSKTPESNIFTLVGLNESGKTTILEAINYFKYKPEKLDVLELKEYEIQDIHTLIPINKRDNFNDKITIEAGIELDDEDILKIKKEFEQKNLIIDKLGTKFTYTQIYHFEKSKHIKERDQSLWTYDITGRKKNGKKINKLENSDALIANNFITKNLPSILYFPNFLFEFPERIYLNNETQNEKDLFYQKIIQDTLDSLENDLNINDHLIFRIVSQDANDKRNLTSLIGKLQKKLSDVIFNKWNQIFNKHLSNKEIILYTGVDSIGTYIEFNIKDDVDTYRISERSLGFRWFFVYILLTQFRTYRKENKNAFYLFDEPASNLHPSAQIELLKSFEKLSKVIYTTHSQYLINPKWLESTFVIKNEAIDYENEADYNSKNTNIKISKYREFAVKYPNQSNYFQPILEVLDYKPSNLELVPKVIITEGKNDFYTLNYFKEIVKNKYIINIIPGTSASNLETLISLYLGWGSKFIVILDDDKQGNEQKKRYINIFGEIVKDSIFTLREIDKNWDKYELEDIISEEDKNIIIDKVYTESKASNKTILNRSIQELYLNNVFPSLSKTTLQNFNILFKFLEGRLNDLS</sequence>
<evidence type="ECO:0000313" key="2">
    <source>
        <dbReference type="EMBL" id="KAA2222722.1"/>
    </source>
</evidence>
<accession>A0A5B2U7V1</accession>
<comment type="caution">
    <text evidence="2">The sequence shown here is derived from an EMBL/GenBank/DDBJ whole genome shotgun (WGS) entry which is preliminary data.</text>
</comment>
<evidence type="ECO:0000313" key="3">
    <source>
        <dbReference type="Proteomes" id="UP000323082"/>
    </source>
</evidence>
<dbReference type="SUPFAM" id="SSF52540">
    <property type="entry name" value="P-loop containing nucleoside triphosphate hydrolases"/>
    <property type="match status" value="1"/>
</dbReference>
<reference evidence="2 3" key="1">
    <citation type="journal article" date="2015" name="Int. J. Syst. Evol. Microbiol.">
        <title>Chryseobacterium sediminis sp. nov., isolated from a river sediment.</title>
        <authorList>
            <person name="Kampfer P."/>
            <person name="Busse H.J."/>
            <person name="McInroy J.A."/>
            <person name="Glaeser S.P."/>
        </authorList>
    </citation>
    <scope>NUCLEOTIDE SEQUENCE [LARGE SCALE GENOMIC DNA]</scope>
    <source>
        <strain evidence="2 3">IMT-174</strain>
    </source>
</reference>
<dbReference type="PANTHER" id="PTHR43581:SF4">
    <property type="entry name" value="ATP_GTP PHOSPHATASE"/>
    <property type="match status" value="1"/>
</dbReference>
<protein>
    <submittedName>
        <fullName evidence="2">AAA family ATPase</fullName>
    </submittedName>
</protein>
<feature type="domain" description="Endonuclease GajA/Old nuclease/RecF-like AAA" evidence="1">
    <location>
        <begin position="1"/>
        <end position="368"/>
    </location>
</feature>
<gene>
    <name evidence="2" type="ORF">FW780_00560</name>
</gene>
<dbReference type="OrthoDB" id="9792800at2"/>
<dbReference type="CDD" id="cd00267">
    <property type="entry name" value="ABC_ATPase"/>
    <property type="match status" value="1"/>
</dbReference>
<dbReference type="Gene3D" id="3.40.50.300">
    <property type="entry name" value="P-loop containing nucleotide triphosphate hydrolases"/>
    <property type="match status" value="1"/>
</dbReference>
<dbReference type="AlphaFoldDB" id="A0A5B2U7V1"/>
<proteinExistence type="predicted"/>
<evidence type="ECO:0000259" key="1">
    <source>
        <dbReference type="Pfam" id="PF13175"/>
    </source>
</evidence>
<dbReference type="Pfam" id="PF13175">
    <property type="entry name" value="AAA_15"/>
    <property type="match status" value="1"/>
</dbReference>